<feature type="domain" description="GFO/IDH/MocA-like oxidoreductase" evidence="4">
    <location>
        <begin position="135"/>
        <end position="259"/>
    </location>
</feature>
<accession>A0ABQ4BYX6</accession>
<proteinExistence type="inferred from homology"/>
<dbReference type="SUPFAM" id="SSF51735">
    <property type="entry name" value="NAD(P)-binding Rossmann-fold domains"/>
    <property type="match status" value="1"/>
</dbReference>
<comment type="caution">
    <text evidence="5">The sequence shown here is derived from an EMBL/GenBank/DDBJ whole genome shotgun (WGS) entry which is preliminary data.</text>
</comment>
<dbReference type="PANTHER" id="PTHR22604">
    <property type="entry name" value="OXIDOREDUCTASES"/>
    <property type="match status" value="1"/>
</dbReference>
<dbReference type="SUPFAM" id="SSF55347">
    <property type="entry name" value="Glyceraldehyde-3-phosphate dehydrogenase-like, C-terminal domain"/>
    <property type="match status" value="1"/>
</dbReference>
<dbReference type="Gene3D" id="3.30.360.10">
    <property type="entry name" value="Dihydrodipicolinate Reductase, domain 2"/>
    <property type="match status" value="1"/>
</dbReference>
<reference evidence="5 6" key="1">
    <citation type="submission" date="2021-01" db="EMBL/GenBank/DDBJ databases">
        <title>Whole genome shotgun sequence of Asanoa iriomotensis NBRC 100142.</title>
        <authorList>
            <person name="Komaki H."/>
            <person name="Tamura T."/>
        </authorList>
    </citation>
    <scope>NUCLEOTIDE SEQUENCE [LARGE SCALE GENOMIC DNA]</scope>
    <source>
        <strain evidence="5 6">NBRC 100142</strain>
    </source>
</reference>
<dbReference type="Proteomes" id="UP000624325">
    <property type="component" value="Unassembled WGS sequence"/>
</dbReference>
<sequence length="343" mass="37000">MSHPVRWGILGAAKIVEAEMGPAMLRSRRNTVRAVASRRLPAAEKLAADLDAPAAYDSYDRLLADPEVDAVYVATPNALHADWAVAALDAGKHVLCEKPMAMSADEVRRMNAAAQRNGRVLMEAFMWRFHPRVERVLDLLAAGAVGDVRLVRSTYTFDLAAAGDVRSGSVDDDLRLNADLGGGVVSDLGAYCVSGLRTYAGGRPVSVHSWKHSAPGRAVETTASGQIAFDNGVTGQFFAALDVPGGGLVEILGTRGRIRMTNAFRIRAAQAPFDIERQHADGSWTTESTPFHDQYEAEIDHFAAVVRDGIPPRITPQDALANALTLDAVRRSWTEGEVTVCER</sequence>
<gene>
    <name evidence="5" type="ORF">Air01nite_18280</name>
</gene>
<dbReference type="EMBL" id="BONC01000009">
    <property type="protein sequence ID" value="GIF55733.1"/>
    <property type="molecule type" value="Genomic_DNA"/>
</dbReference>
<keyword evidence="6" id="KW-1185">Reference proteome</keyword>
<evidence type="ECO:0000256" key="1">
    <source>
        <dbReference type="ARBA" id="ARBA00010928"/>
    </source>
</evidence>
<evidence type="ECO:0000259" key="3">
    <source>
        <dbReference type="Pfam" id="PF01408"/>
    </source>
</evidence>
<evidence type="ECO:0000256" key="2">
    <source>
        <dbReference type="ARBA" id="ARBA00023002"/>
    </source>
</evidence>
<name>A0ABQ4BYX6_9ACTN</name>
<feature type="domain" description="Gfo/Idh/MocA-like oxidoreductase N-terminal" evidence="3">
    <location>
        <begin position="5"/>
        <end position="124"/>
    </location>
</feature>
<dbReference type="InterPro" id="IPR000683">
    <property type="entry name" value="Gfo/Idh/MocA-like_OxRdtase_N"/>
</dbReference>
<dbReference type="InterPro" id="IPR055170">
    <property type="entry name" value="GFO_IDH_MocA-like_dom"/>
</dbReference>
<evidence type="ECO:0000259" key="4">
    <source>
        <dbReference type="Pfam" id="PF22725"/>
    </source>
</evidence>
<dbReference type="RefSeq" id="WP_203701538.1">
    <property type="nucleotide sequence ID" value="NZ_BAAALU010000010.1"/>
</dbReference>
<dbReference type="Pfam" id="PF01408">
    <property type="entry name" value="GFO_IDH_MocA"/>
    <property type="match status" value="1"/>
</dbReference>
<dbReference type="PANTHER" id="PTHR22604:SF105">
    <property type="entry name" value="TRANS-1,2-DIHYDROBENZENE-1,2-DIOL DEHYDROGENASE"/>
    <property type="match status" value="1"/>
</dbReference>
<dbReference type="Gene3D" id="3.40.50.720">
    <property type="entry name" value="NAD(P)-binding Rossmann-like Domain"/>
    <property type="match status" value="1"/>
</dbReference>
<protein>
    <submittedName>
        <fullName evidence="5">Oxidoreductase</fullName>
    </submittedName>
</protein>
<evidence type="ECO:0000313" key="6">
    <source>
        <dbReference type="Proteomes" id="UP000624325"/>
    </source>
</evidence>
<comment type="similarity">
    <text evidence="1">Belongs to the Gfo/Idh/MocA family.</text>
</comment>
<dbReference type="InterPro" id="IPR036291">
    <property type="entry name" value="NAD(P)-bd_dom_sf"/>
</dbReference>
<organism evidence="5 6">
    <name type="scientific">Asanoa iriomotensis</name>
    <dbReference type="NCBI Taxonomy" id="234613"/>
    <lineage>
        <taxon>Bacteria</taxon>
        <taxon>Bacillati</taxon>
        <taxon>Actinomycetota</taxon>
        <taxon>Actinomycetes</taxon>
        <taxon>Micromonosporales</taxon>
        <taxon>Micromonosporaceae</taxon>
        <taxon>Asanoa</taxon>
    </lineage>
</organism>
<evidence type="ECO:0000313" key="5">
    <source>
        <dbReference type="EMBL" id="GIF55733.1"/>
    </source>
</evidence>
<dbReference type="Pfam" id="PF22725">
    <property type="entry name" value="GFO_IDH_MocA_C3"/>
    <property type="match status" value="1"/>
</dbReference>
<dbReference type="InterPro" id="IPR050984">
    <property type="entry name" value="Gfo/Idh/MocA_domain"/>
</dbReference>
<keyword evidence="2" id="KW-0560">Oxidoreductase</keyword>